<name>A0ABR1T0F2_9PEZI</name>
<keyword evidence="2" id="KW-1185">Reference proteome</keyword>
<evidence type="ECO:0000313" key="1">
    <source>
        <dbReference type="EMBL" id="KAK8040062.1"/>
    </source>
</evidence>
<comment type="caution">
    <text evidence="1">The sequence shown here is derived from an EMBL/GenBank/DDBJ whole genome shotgun (WGS) entry which is preliminary data.</text>
</comment>
<accession>A0ABR1T0F2</accession>
<organism evidence="1 2">
    <name type="scientific">Apiospora rasikravindrae</name>
    <dbReference type="NCBI Taxonomy" id="990691"/>
    <lineage>
        <taxon>Eukaryota</taxon>
        <taxon>Fungi</taxon>
        <taxon>Dikarya</taxon>
        <taxon>Ascomycota</taxon>
        <taxon>Pezizomycotina</taxon>
        <taxon>Sordariomycetes</taxon>
        <taxon>Xylariomycetidae</taxon>
        <taxon>Amphisphaeriales</taxon>
        <taxon>Apiosporaceae</taxon>
        <taxon>Apiospora</taxon>
    </lineage>
</organism>
<proteinExistence type="predicted"/>
<dbReference type="EMBL" id="JAQQWK010000006">
    <property type="protein sequence ID" value="KAK8040062.1"/>
    <property type="molecule type" value="Genomic_DNA"/>
</dbReference>
<dbReference type="Proteomes" id="UP001444661">
    <property type="component" value="Unassembled WGS sequence"/>
</dbReference>
<gene>
    <name evidence="1" type="ORF">PG993_008473</name>
</gene>
<evidence type="ECO:0000313" key="2">
    <source>
        <dbReference type="Proteomes" id="UP001444661"/>
    </source>
</evidence>
<protein>
    <recommendedName>
        <fullName evidence="3">BTB domain-containing protein</fullName>
    </recommendedName>
</protein>
<reference evidence="1 2" key="1">
    <citation type="submission" date="2023-01" db="EMBL/GenBank/DDBJ databases">
        <title>Analysis of 21 Apiospora genomes using comparative genomics revels a genus with tremendous synthesis potential of carbohydrate active enzymes and secondary metabolites.</title>
        <authorList>
            <person name="Sorensen T."/>
        </authorList>
    </citation>
    <scope>NUCLEOTIDE SEQUENCE [LARGE SCALE GENOMIC DNA]</scope>
    <source>
        <strain evidence="1 2">CBS 33761</strain>
    </source>
</reference>
<evidence type="ECO:0008006" key="3">
    <source>
        <dbReference type="Google" id="ProtNLM"/>
    </source>
</evidence>
<sequence length="392" mass="45721">MEPSGESFTQVVLDDDGDLLIKVIDSASWPLQNKEFLVDSHTMARASEKWKELVKAMQKHSSSSKHPITNLRGNSTAYDLIFFVMHCRFADIPTKLDQPTFYELLKITEEYQVTYLLQPWVVKWVKDHQEPPCVVPPQYDRVYFIPDLHERLWIAWVLGAKLMFRDIIMFIIRKMSIDECSTVLIDGADLSKNCEIPGLLDYLKKQYHDKTQALRGVFENAMENKDYRFYGANESHERKVVYHCECGQHDLDGQFCRLCTIPSHHRDRCNIMILGSITYGYRQKMATIGNQTKQTISELYESLVDIEILNNPDERKTIFSKTHDFCNPASYIARQLDKVISSIAEVLGADLEQHLDRQAKFTGLPVYMLKRTIKPTWEEFIEDERYGYDELH</sequence>